<dbReference type="EMBL" id="WFKJ01000023">
    <property type="protein sequence ID" value="KAB7890584.1"/>
    <property type="molecule type" value="Genomic_DNA"/>
</dbReference>
<gene>
    <name evidence="8" type="ORF">GBG18_08640</name>
    <name evidence="7" type="ORF">GBG19_03765</name>
</gene>
<evidence type="ECO:0000256" key="1">
    <source>
        <dbReference type="ARBA" id="ARBA00022500"/>
    </source>
</evidence>
<dbReference type="Gene3D" id="1.20.120.30">
    <property type="entry name" value="Aspartate receptor, ligand-binding domain"/>
    <property type="match status" value="1"/>
</dbReference>
<dbReference type="SMART" id="SM00283">
    <property type="entry name" value="MA"/>
    <property type="match status" value="1"/>
</dbReference>
<name>A0A6L4WWC8_9BACT</name>
<evidence type="ECO:0000313" key="8">
    <source>
        <dbReference type="EMBL" id="KAB7890584.1"/>
    </source>
</evidence>
<sequence length="979" mass="112076">MNNIKLRNKILLILVLPILSIIFLSLSIFVDKYYEQEKMNKTNDFIQLSFQASNLISSLQEERYFALKYISSYGNKYINELNSQNNKTNISIEKFENFLLNFNSDLLSERLNKSINMHKKNMKELADFRIKIHKQSTSKDEITRFYSNEVELLNSFLENLILVSNDGIISNYAEVYIFLSKIIESSFHEKLLLEEILEKGKISNSESLLLSSFVIEQKTYQKILKNNSMNNFLQLKKCTTCNGVKEIRKLIFQKDEKNSLLSTIKELSGYGGLIHDFKNYLLKNDQKYLKRFEQQHTNLLRVLKKYKRIKGITKEEKKLLKKIQRVFDSYLFEISEIEEYRKTKSVLEIDSLIKIDDNIAINAISKLENEIYGVSLINWTNLSSKRITILKKEKKNVHLKLLDIIDNNISKIQSVYLQYIIIIITIFIFVFASALFMTKRISNIMDIFQKNLNEFFAYALREKESIKLKEVKGKDEFAVMNLNMKKRVDEIEQIIEQDKKVVNEISDVMEKVSNGFFSYSIHKIGATNEVESLRVIINKMLNRTKLKIDNINLVLSNYTRSKYTFSLDDKQLKGMYGDIGTLYTSTTLLGQSSSELIAMITNAGSLLNKSTQTLTFSSKKLSKSAQEQASSLEETAASLEEITSNIKNNNENINRMSIIVDELNTASKDGNNFAIQTVTSMDNINDKVSLINEAISVIDKIAFQTNILSLNAAVEAATAGEAGKGFAVVAAEVRNLANRSSDAAKEIKDLVQSAKIESNEGKLIVDNMINGYGVLTNKVNETKDIIANVISFSKEQELGIIQINNSINLLDQKTQENASTALNIDILSKEASLLSDKLLDLTSQSEIEDIYINMVQDMDLRNEVSTYKNDHINFKVKYFDTLDSFKTCNVTDCKSCNMGKWIIECENKKRNFVNTNQWQELKNVHELVHNNIQKYLDENAAGTTNAILRETAFEIEKSTIKVFNSLNKVLEVNSKNKSV</sequence>
<dbReference type="Proteomes" id="UP000472839">
    <property type="component" value="Unassembled WGS sequence"/>
</dbReference>
<organism evidence="7 10">
    <name type="scientific">Poseidonibacter ostreae</name>
    <dbReference type="NCBI Taxonomy" id="2654171"/>
    <lineage>
        <taxon>Bacteria</taxon>
        <taxon>Pseudomonadati</taxon>
        <taxon>Campylobacterota</taxon>
        <taxon>Epsilonproteobacteria</taxon>
        <taxon>Campylobacterales</taxon>
        <taxon>Arcobacteraceae</taxon>
        <taxon>Poseidonibacter</taxon>
    </lineage>
</organism>
<keyword evidence="5" id="KW-0472">Membrane</keyword>
<accession>A0A6L4WWC8</accession>
<dbReference type="Pfam" id="PF00015">
    <property type="entry name" value="MCPsignal"/>
    <property type="match status" value="1"/>
</dbReference>
<dbReference type="InterPro" id="IPR051310">
    <property type="entry name" value="MCP_chemotaxis"/>
</dbReference>
<feature type="transmembrane region" description="Helical" evidence="5">
    <location>
        <begin position="416"/>
        <end position="437"/>
    </location>
</feature>
<proteinExistence type="inferred from homology"/>
<dbReference type="InterPro" id="IPR013587">
    <property type="entry name" value="Nitrate/nitrite_sensing"/>
</dbReference>
<dbReference type="GO" id="GO:0004888">
    <property type="term" value="F:transmembrane signaling receptor activity"/>
    <property type="evidence" value="ECO:0007669"/>
    <property type="project" value="InterPro"/>
</dbReference>
<dbReference type="AlphaFoldDB" id="A0A6L4WWC8"/>
<keyword evidence="1" id="KW-0145">Chemotaxis</keyword>
<reference evidence="9 10" key="1">
    <citation type="submission" date="2019-10" db="EMBL/GenBank/DDBJ databases">
        <title>Poseidonibacter ostreae sp. nov., isolated from the gut of the Ostrea denselamellosa.</title>
        <authorList>
            <person name="Choi A."/>
        </authorList>
    </citation>
    <scope>NUCLEOTIDE SEQUENCE [LARGE SCALE GENOMIC DNA]</scope>
    <source>
        <strain evidence="7 10">SJOD-M-33</strain>
        <strain evidence="8 9">SJOD-M-5</strain>
    </source>
</reference>
<keyword evidence="5" id="KW-1133">Transmembrane helix</keyword>
<dbReference type="Proteomes" id="UP000461010">
    <property type="component" value="Unassembled WGS sequence"/>
</dbReference>
<dbReference type="SUPFAM" id="SSF58104">
    <property type="entry name" value="Methyl-accepting chemotaxis protein (MCP) signaling domain"/>
    <property type="match status" value="1"/>
</dbReference>
<keyword evidence="5" id="KW-0812">Transmembrane</keyword>
<comment type="similarity">
    <text evidence="2">Belongs to the methyl-accepting chemotaxis (MCP) protein family.</text>
</comment>
<dbReference type="PANTHER" id="PTHR43531:SF11">
    <property type="entry name" value="METHYL-ACCEPTING CHEMOTAXIS PROTEIN 3"/>
    <property type="match status" value="1"/>
</dbReference>
<keyword evidence="4" id="KW-0175">Coiled coil</keyword>
<feature type="coiled-coil region" evidence="4">
    <location>
        <begin position="622"/>
        <end position="652"/>
    </location>
</feature>
<keyword evidence="9" id="KW-1185">Reference proteome</keyword>
<dbReference type="PRINTS" id="PR00260">
    <property type="entry name" value="CHEMTRNSDUCR"/>
</dbReference>
<dbReference type="EMBL" id="WFKK01000006">
    <property type="protein sequence ID" value="KAB7890354.1"/>
    <property type="molecule type" value="Genomic_DNA"/>
</dbReference>
<feature type="domain" description="Methyl-accepting transducer" evidence="6">
    <location>
        <begin position="603"/>
        <end position="825"/>
    </location>
</feature>
<dbReference type="PANTHER" id="PTHR43531">
    <property type="entry name" value="PROTEIN ICFG"/>
    <property type="match status" value="1"/>
</dbReference>
<dbReference type="GO" id="GO:0007165">
    <property type="term" value="P:signal transduction"/>
    <property type="evidence" value="ECO:0007669"/>
    <property type="project" value="UniProtKB-KW"/>
</dbReference>
<comment type="caution">
    <text evidence="7">The sequence shown here is derived from an EMBL/GenBank/DDBJ whole genome shotgun (WGS) entry which is preliminary data.</text>
</comment>
<dbReference type="PROSITE" id="PS50111">
    <property type="entry name" value="CHEMOTAXIS_TRANSDUC_2"/>
    <property type="match status" value="1"/>
</dbReference>
<evidence type="ECO:0000313" key="9">
    <source>
        <dbReference type="Proteomes" id="UP000461010"/>
    </source>
</evidence>
<dbReference type="Pfam" id="PF08376">
    <property type="entry name" value="NIT"/>
    <property type="match status" value="1"/>
</dbReference>
<evidence type="ECO:0000256" key="4">
    <source>
        <dbReference type="SAM" id="Coils"/>
    </source>
</evidence>
<evidence type="ECO:0000256" key="3">
    <source>
        <dbReference type="PROSITE-ProRule" id="PRU00284"/>
    </source>
</evidence>
<dbReference type="GO" id="GO:0016020">
    <property type="term" value="C:membrane"/>
    <property type="evidence" value="ECO:0007669"/>
    <property type="project" value="InterPro"/>
</dbReference>
<feature type="transmembrane region" description="Helical" evidence="5">
    <location>
        <begin position="12"/>
        <end position="30"/>
    </location>
</feature>
<dbReference type="Pfam" id="PF13682">
    <property type="entry name" value="CZB"/>
    <property type="match status" value="1"/>
</dbReference>
<evidence type="ECO:0000259" key="6">
    <source>
        <dbReference type="PROSITE" id="PS50111"/>
    </source>
</evidence>
<keyword evidence="3" id="KW-0807">Transducer</keyword>
<dbReference type="InterPro" id="IPR025991">
    <property type="entry name" value="Chemoreceptor_zinc-bind_dom"/>
</dbReference>
<evidence type="ECO:0000313" key="10">
    <source>
        <dbReference type="Proteomes" id="UP000472839"/>
    </source>
</evidence>
<protein>
    <submittedName>
        <fullName evidence="7">Chemotaxis protein</fullName>
    </submittedName>
</protein>
<evidence type="ECO:0000313" key="7">
    <source>
        <dbReference type="EMBL" id="KAB7890354.1"/>
    </source>
</evidence>
<dbReference type="InterPro" id="IPR004089">
    <property type="entry name" value="MCPsignal_dom"/>
</dbReference>
<evidence type="ECO:0000256" key="5">
    <source>
        <dbReference type="SAM" id="Phobius"/>
    </source>
</evidence>
<dbReference type="InterPro" id="IPR004090">
    <property type="entry name" value="Chemotax_Me-accpt_rcpt"/>
</dbReference>
<dbReference type="Gene3D" id="1.10.287.950">
    <property type="entry name" value="Methyl-accepting chemotaxis protein"/>
    <property type="match status" value="1"/>
</dbReference>
<dbReference type="GO" id="GO:0006935">
    <property type="term" value="P:chemotaxis"/>
    <property type="evidence" value="ECO:0007669"/>
    <property type="project" value="UniProtKB-KW"/>
</dbReference>
<evidence type="ECO:0000256" key="2">
    <source>
        <dbReference type="ARBA" id="ARBA00029447"/>
    </source>
</evidence>